<evidence type="ECO:0000256" key="11">
    <source>
        <dbReference type="ARBA" id="ARBA00023136"/>
    </source>
</evidence>
<comment type="miscellaneous">
    <text evidence="17">Bacitracin is thought to be involved in the inhibition of peptidoglycan synthesis by sequestering undecaprenyl diphosphate, thereby reducing the pool of lipid carrier available.</text>
</comment>
<keyword evidence="5 17" id="KW-1003">Cell membrane</keyword>
<evidence type="ECO:0000256" key="9">
    <source>
        <dbReference type="ARBA" id="ARBA00022984"/>
    </source>
</evidence>
<feature type="transmembrane region" description="Helical" evidence="17">
    <location>
        <begin position="137"/>
        <end position="157"/>
    </location>
</feature>
<feature type="transmembrane region" description="Helical" evidence="17">
    <location>
        <begin position="42"/>
        <end position="61"/>
    </location>
</feature>
<keyword evidence="11 17" id="KW-0472">Membrane</keyword>
<keyword evidence="13 17" id="KW-0961">Cell wall biogenesis/degradation</keyword>
<dbReference type="Pfam" id="PF02673">
    <property type="entry name" value="BacA"/>
    <property type="match status" value="1"/>
</dbReference>
<comment type="similarity">
    <text evidence="2 17">Belongs to the UppP family.</text>
</comment>
<gene>
    <name evidence="17" type="primary">uppP</name>
    <name evidence="18" type="ORF">H9705_05200</name>
</gene>
<feature type="transmembrane region" description="Helical" evidence="17">
    <location>
        <begin position="271"/>
        <end position="288"/>
    </location>
</feature>
<evidence type="ECO:0000256" key="17">
    <source>
        <dbReference type="HAMAP-Rule" id="MF_01006"/>
    </source>
</evidence>
<dbReference type="GO" id="GO:0008360">
    <property type="term" value="P:regulation of cell shape"/>
    <property type="evidence" value="ECO:0007669"/>
    <property type="project" value="UniProtKB-KW"/>
</dbReference>
<comment type="subcellular location">
    <subcellularLocation>
        <location evidence="1 17">Cell membrane</location>
        <topology evidence="1 17">Multi-pass membrane protein</topology>
    </subcellularLocation>
</comment>
<dbReference type="GO" id="GO:0009252">
    <property type="term" value="P:peptidoglycan biosynthetic process"/>
    <property type="evidence" value="ECO:0007669"/>
    <property type="project" value="UniProtKB-KW"/>
</dbReference>
<evidence type="ECO:0000256" key="12">
    <source>
        <dbReference type="ARBA" id="ARBA00023251"/>
    </source>
</evidence>
<evidence type="ECO:0000256" key="3">
    <source>
        <dbReference type="ARBA" id="ARBA00012374"/>
    </source>
</evidence>
<evidence type="ECO:0000313" key="19">
    <source>
        <dbReference type="Proteomes" id="UP000823849"/>
    </source>
</evidence>
<reference evidence="18" key="2">
    <citation type="submission" date="2021-04" db="EMBL/GenBank/DDBJ databases">
        <authorList>
            <person name="Gilroy R."/>
        </authorList>
    </citation>
    <scope>NUCLEOTIDE SEQUENCE</scope>
    <source>
        <strain evidence="18">CHK185-5351</strain>
    </source>
</reference>
<evidence type="ECO:0000256" key="6">
    <source>
        <dbReference type="ARBA" id="ARBA00022692"/>
    </source>
</evidence>
<dbReference type="GO" id="GO:0005886">
    <property type="term" value="C:plasma membrane"/>
    <property type="evidence" value="ECO:0007669"/>
    <property type="project" value="UniProtKB-SubCell"/>
</dbReference>
<dbReference type="InterPro" id="IPR003824">
    <property type="entry name" value="UppP"/>
</dbReference>
<keyword evidence="10 17" id="KW-1133">Transmembrane helix</keyword>
<name>A0A9D2N9K9_9FIRM</name>
<keyword evidence="7 17" id="KW-0378">Hydrolase</keyword>
<dbReference type="GO" id="GO:0046677">
    <property type="term" value="P:response to antibiotic"/>
    <property type="evidence" value="ECO:0007669"/>
    <property type="project" value="UniProtKB-UniRule"/>
</dbReference>
<evidence type="ECO:0000256" key="2">
    <source>
        <dbReference type="ARBA" id="ARBA00010621"/>
    </source>
</evidence>
<evidence type="ECO:0000256" key="13">
    <source>
        <dbReference type="ARBA" id="ARBA00023316"/>
    </source>
</evidence>
<keyword evidence="6 17" id="KW-0812">Transmembrane</keyword>
<evidence type="ECO:0000256" key="16">
    <source>
        <dbReference type="ARBA" id="ARBA00047594"/>
    </source>
</evidence>
<keyword evidence="8 17" id="KW-0133">Cell shape</keyword>
<reference evidence="18" key="1">
    <citation type="journal article" date="2021" name="PeerJ">
        <title>Extensive microbial diversity within the chicken gut microbiome revealed by metagenomics and culture.</title>
        <authorList>
            <person name="Gilroy R."/>
            <person name="Ravi A."/>
            <person name="Getino M."/>
            <person name="Pursley I."/>
            <person name="Horton D.L."/>
            <person name="Alikhan N.F."/>
            <person name="Baker D."/>
            <person name="Gharbi K."/>
            <person name="Hall N."/>
            <person name="Watson M."/>
            <person name="Adriaenssens E.M."/>
            <person name="Foster-Nyarko E."/>
            <person name="Jarju S."/>
            <person name="Secka A."/>
            <person name="Antonio M."/>
            <person name="Oren A."/>
            <person name="Chaudhuri R.R."/>
            <person name="La Ragione R."/>
            <person name="Hildebrand F."/>
            <person name="Pallen M.J."/>
        </authorList>
    </citation>
    <scope>NUCLEOTIDE SEQUENCE</scope>
    <source>
        <strain evidence="18">CHK185-5351</strain>
    </source>
</reference>
<sequence length="289" mass="31320">MSILEAVLLGIIQGITEFLPVSSSAHLVLAQQLLNIQNDPTILFDLSLHLGTLAAVIWFFHKDLRKVILSLFGILQDLICNLKLWFRHRSTNSEEPYRKVLSTNYRRLAFMLVISAIPTAVIGFLMRGIAVLAFESLLMPGILFFITAVMLLVADMVPKGKKIPRNMKPGDAVIAGVFQGCSVLPGISSFGTGFSACLLAGFSRKFAVKYSMLMSIPAVIGGMILELTSVSGPVSADPGAYIVGTLVSAVVAFFSIRTMLRIVSGIKPRVFAFYCVIVGVIFIAVSFAL</sequence>
<dbReference type="AlphaFoldDB" id="A0A9D2N9K9"/>
<feature type="transmembrane region" description="Helical" evidence="17">
    <location>
        <begin position="240"/>
        <end position="259"/>
    </location>
</feature>
<comment type="function">
    <text evidence="17">Catalyzes the dephosphorylation of undecaprenyl diphosphate (UPP). Confers resistance to bacitracin.</text>
</comment>
<accession>A0A9D2N9K9</accession>
<keyword evidence="9 17" id="KW-0573">Peptidoglycan synthesis</keyword>
<dbReference type="GO" id="GO:0071555">
    <property type="term" value="P:cell wall organization"/>
    <property type="evidence" value="ECO:0007669"/>
    <property type="project" value="UniProtKB-KW"/>
</dbReference>
<comment type="catalytic activity">
    <reaction evidence="16 17">
        <text>di-trans,octa-cis-undecaprenyl diphosphate + H2O = di-trans,octa-cis-undecaprenyl phosphate + phosphate + H(+)</text>
        <dbReference type="Rhea" id="RHEA:28094"/>
        <dbReference type="ChEBI" id="CHEBI:15377"/>
        <dbReference type="ChEBI" id="CHEBI:15378"/>
        <dbReference type="ChEBI" id="CHEBI:43474"/>
        <dbReference type="ChEBI" id="CHEBI:58405"/>
        <dbReference type="ChEBI" id="CHEBI:60392"/>
        <dbReference type="EC" id="3.6.1.27"/>
    </reaction>
</comment>
<dbReference type="EMBL" id="DWWU01000021">
    <property type="protein sequence ID" value="HJC15210.1"/>
    <property type="molecule type" value="Genomic_DNA"/>
</dbReference>
<evidence type="ECO:0000256" key="1">
    <source>
        <dbReference type="ARBA" id="ARBA00004651"/>
    </source>
</evidence>
<proteinExistence type="inferred from homology"/>
<evidence type="ECO:0000256" key="4">
    <source>
        <dbReference type="ARBA" id="ARBA00021581"/>
    </source>
</evidence>
<feature type="transmembrane region" description="Helical" evidence="17">
    <location>
        <begin position="6"/>
        <end position="30"/>
    </location>
</feature>
<organism evidence="18 19">
    <name type="scientific">Candidatus Fusicatenibacter intestinigallinarum</name>
    <dbReference type="NCBI Taxonomy" id="2838598"/>
    <lineage>
        <taxon>Bacteria</taxon>
        <taxon>Bacillati</taxon>
        <taxon>Bacillota</taxon>
        <taxon>Clostridia</taxon>
        <taxon>Lachnospirales</taxon>
        <taxon>Lachnospiraceae</taxon>
        <taxon>Fusicatenibacter</taxon>
    </lineage>
</organism>
<dbReference type="Proteomes" id="UP000823849">
    <property type="component" value="Unassembled WGS sequence"/>
</dbReference>
<dbReference type="GO" id="GO:0050380">
    <property type="term" value="F:undecaprenyl-diphosphatase activity"/>
    <property type="evidence" value="ECO:0007669"/>
    <property type="project" value="UniProtKB-UniRule"/>
</dbReference>
<protein>
    <recommendedName>
        <fullName evidence="4 17">Undecaprenyl-diphosphatase</fullName>
        <ecNumber evidence="3 17">3.6.1.27</ecNumber>
    </recommendedName>
    <alternativeName>
        <fullName evidence="15 17">Bacitracin resistance protein</fullName>
    </alternativeName>
    <alternativeName>
        <fullName evidence="14 17">Undecaprenyl pyrophosphate phosphatase</fullName>
    </alternativeName>
</protein>
<dbReference type="PANTHER" id="PTHR30622:SF2">
    <property type="entry name" value="UNDECAPRENYL-DIPHOSPHATASE"/>
    <property type="match status" value="1"/>
</dbReference>
<evidence type="ECO:0000256" key="10">
    <source>
        <dbReference type="ARBA" id="ARBA00022989"/>
    </source>
</evidence>
<feature type="transmembrane region" description="Helical" evidence="17">
    <location>
        <begin position="210"/>
        <end position="228"/>
    </location>
</feature>
<comment type="caution">
    <text evidence="18">The sequence shown here is derived from an EMBL/GenBank/DDBJ whole genome shotgun (WGS) entry which is preliminary data.</text>
</comment>
<dbReference type="PANTHER" id="PTHR30622">
    <property type="entry name" value="UNDECAPRENYL-DIPHOSPHATASE"/>
    <property type="match status" value="1"/>
</dbReference>
<dbReference type="EC" id="3.6.1.27" evidence="3 17"/>
<evidence type="ECO:0000256" key="5">
    <source>
        <dbReference type="ARBA" id="ARBA00022475"/>
    </source>
</evidence>
<feature type="transmembrane region" description="Helical" evidence="17">
    <location>
        <begin position="107"/>
        <end position="125"/>
    </location>
</feature>
<evidence type="ECO:0000313" key="18">
    <source>
        <dbReference type="EMBL" id="HJC15210.1"/>
    </source>
</evidence>
<evidence type="ECO:0000256" key="8">
    <source>
        <dbReference type="ARBA" id="ARBA00022960"/>
    </source>
</evidence>
<dbReference type="HAMAP" id="MF_01006">
    <property type="entry name" value="Undec_diphosphatase"/>
    <property type="match status" value="1"/>
</dbReference>
<keyword evidence="12 17" id="KW-0046">Antibiotic resistance</keyword>
<evidence type="ECO:0000256" key="7">
    <source>
        <dbReference type="ARBA" id="ARBA00022801"/>
    </source>
</evidence>
<evidence type="ECO:0000256" key="15">
    <source>
        <dbReference type="ARBA" id="ARBA00032932"/>
    </source>
</evidence>
<evidence type="ECO:0000256" key="14">
    <source>
        <dbReference type="ARBA" id="ARBA00032707"/>
    </source>
</evidence>